<name>A0A928ZX54_LEPEC</name>
<dbReference type="InterPro" id="IPR022222">
    <property type="entry name" value="DUF3747"/>
</dbReference>
<dbReference type="RefSeq" id="WP_193994991.1">
    <property type="nucleotide sequence ID" value="NZ_JADEXP010000231.1"/>
</dbReference>
<dbReference type="AlphaFoldDB" id="A0A928ZX54"/>
<accession>A0A928ZX54</accession>
<reference evidence="2" key="1">
    <citation type="submission" date="2020-10" db="EMBL/GenBank/DDBJ databases">
        <authorList>
            <person name="Castelo-Branco R."/>
            <person name="Eusebio N."/>
            <person name="Adriana R."/>
            <person name="Vieira A."/>
            <person name="Brugerolle De Fraissinette N."/>
            <person name="Rezende De Castro R."/>
            <person name="Schneider M.P."/>
            <person name="Vasconcelos V."/>
            <person name="Leao P.N."/>
        </authorList>
    </citation>
    <scope>NUCLEOTIDE SEQUENCE</scope>
    <source>
        <strain evidence="2">LEGE 11479</strain>
    </source>
</reference>
<evidence type="ECO:0000256" key="1">
    <source>
        <dbReference type="SAM" id="SignalP"/>
    </source>
</evidence>
<evidence type="ECO:0000313" key="2">
    <source>
        <dbReference type="EMBL" id="MBE9069072.1"/>
    </source>
</evidence>
<organism evidence="2 3">
    <name type="scientific">Leptolyngbya cf. ectocarpi LEGE 11479</name>
    <dbReference type="NCBI Taxonomy" id="1828722"/>
    <lineage>
        <taxon>Bacteria</taxon>
        <taxon>Bacillati</taxon>
        <taxon>Cyanobacteriota</taxon>
        <taxon>Cyanophyceae</taxon>
        <taxon>Leptolyngbyales</taxon>
        <taxon>Leptolyngbyaceae</taxon>
        <taxon>Leptolyngbya group</taxon>
        <taxon>Leptolyngbya</taxon>
    </lineage>
</organism>
<proteinExistence type="predicted"/>
<keyword evidence="3" id="KW-1185">Reference proteome</keyword>
<protein>
    <submittedName>
        <fullName evidence="2">DUF3747 domain-containing protein</fullName>
    </submittedName>
</protein>
<gene>
    <name evidence="2" type="ORF">IQ260_20715</name>
</gene>
<feature type="chain" id="PRO_5037896303" evidence="1">
    <location>
        <begin position="31"/>
        <end position="201"/>
    </location>
</feature>
<dbReference type="EMBL" id="JADEXP010000231">
    <property type="protein sequence ID" value="MBE9069072.1"/>
    <property type="molecule type" value="Genomic_DNA"/>
</dbReference>
<evidence type="ECO:0000313" key="3">
    <source>
        <dbReference type="Proteomes" id="UP000615026"/>
    </source>
</evidence>
<sequence length="201" mass="21526">MKSLLRQLTTLSAVAATVCGAAIIPSSASAAQFDQQPIGDDRVVAIAEPISNGRLYKLLIIEQLSSVRRCWQEEAGNPTTIEPLLLTFDFTGICGRSSDSNGYSIRIGGEDLGSRYRLQVEKQGDVLVLVAAPSPLQRGLPKLEVGRSSGIANDFVKLQLDAGWSMARRVFNGQTLGHIYLTNNQSLDAVIAASGAERPTP</sequence>
<feature type="signal peptide" evidence="1">
    <location>
        <begin position="1"/>
        <end position="30"/>
    </location>
</feature>
<comment type="caution">
    <text evidence="2">The sequence shown here is derived from an EMBL/GenBank/DDBJ whole genome shotgun (WGS) entry which is preliminary data.</text>
</comment>
<dbReference type="Proteomes" id="UP000615026">
    <property type="component" value="Unassembled WGS sequence"/>
</dbReference>
<dbReference type="Pfam" id="PF12565">
    <property type="entry name" value="DUF3747"/>
    <property type="match status" value="1"/>
</dbReference>
<feature type="non-terminal residue" evidence="2">
    <location>
        <position position="201"/>
    </location>
</feature>
<keyword evidence="1" id="KW-0732">Signal</keyword>